<organism evidence="1 2">
    <name type="scientific">Candidatus Borkfalkia excrementigallinarum</name>
    <dbReference type="NCBI Taxonomy" id="2838506"/>
    <lineage>
        <taxon>Bacteria</taxon>
        <taxon>Bacillati</taxon>
        <taxon>Bacillota</taxon>
        <taxon>Clostridia</taxon>
        <taxon>Christensenellales</taxon>
        <taxon>Christensenellaceae</taxon>
        <taxon>Candidatus Borkfalkia</taxon>
    </lineage>
</organism>
<dbReference type="Pfam" id="PF18937">
    <property type="entry name" value="DUF5685"/>
    <property type="match status" value="1"/>
</dbReference>
<evidence type="ECO:0000313" key="2">
    <source>
        <dbReference type="Proteomes" id="UP000886750"/>
    </source>
</evidence>
<reference evidence="1" key="2">
    <citation type="submission" date="2021-04" db="EMBL/GenBank/DDBJ databases">
        <authorList>
            <person name="Gilroy R."/>
        </authorList>
    </citation>
    <scope>NUCLEOTIDE SEQUENCE</scope>
    <source>
        <strain evidence="1">1345</strain>
    </source>
</reference>
<name>A0A9D1ZWH1_9FIRM</name>
<evidence type="ECO:0000313" key="1">
    <source>
        <dbReference type="EMBL" id="HIY97090.1"/>
    </source>
</evidence>
<dbReference type="Proteomes" id="UP000886750">
    <property type="component" value="Unassembled WGS sequence"/>
</dbReference>
<dbReference type="EMBL" id="DXCQ01000048">
    <property type="protein sequence ID" value="HIY97090.1"/>
    <property type="molecule type" value="Genomic_DNA"/>
</dbReference>
<accession>A0A9D1ZWH1</accession>
<gene>
    <name evidence="1" type="ORF">H9729_05320</name>
</gene>
<sequence length="291" mass="33377">MFGYIQPDIPHMYVKDGVLYKALYCGLCKSIGSSCGQRARFGLSYDMTFLSALLHNIKNVDVKIENRHCVLHPIVKRPMADDDDITRAVACLNTAFVYYKLCDDIEDEKKGRIKRSLLKKGMKRASALHPQIGQIIQKHMKSLSLLEKQRCASLDIAADPFGLMIADLSDYCLGEYKTEQTRALCYGIGKWVYLIDALDDYDKDVKKKNYNPFYEAFHSPSRREMLEKNGEETDFVFKSIFASNAENLNQIRFYFNHDLTDNIILRGLPAATRRVSCGCKDKTKPEKVRLR</sequence>
<comment type="caution">
    <text evidence="1">The sequence shown here is derived from an EMBL/GenBank/DDBJ whole genome shotgun (WGS) entry which is preliminary data.</text>
</comment>
<protein>
    <submittedName>
        <fullName evidence="1">Uncharacterized protein</fullName>
    </submittedName>
</protein>
<dbReference type="InterPro" id="IPR043740">
    <property type="entry name" value="DUF5685"/>
</dbReference>
<dbReference type="AlphaFoldDB" id="A0A9D1ZWH1"/>
<proteinExistence type="predicted"/>
<reference evidence="1" key="1">
    <citation type="journal article" date="2021" name="PeerJ">
        <title>Extensive microbial diversity within the chicken gut microbiome revealed by metagenomics and culture.</title>
        <authorList>
            <person name="Gilroy R."/>
            <person name="Ravi A."/>
            <person name="Getino M."/>
            <person name="Pursley I."/>
            <person name="Horton D.L."/>
            <person name="Alikhan N.F."/>
            <person name="Baker D."/>
            <person name="Gharbi K."/>
            <person name="Hall N."/>
            <person name="Watson M."/>
            <person name="Adriaenssens E.M."/>
            <person name="Foster-Nyarko E."/>
            <person name="Jarju S."/>
            <person name="Secka A."/>
            <person name="Antonio M."/>
            <person name="Oren A."/>
            <person name="Chaudhuri R.R."/>
            <person name="La Ragione R."/>
            <person name="Hildebrand F."/>
            <person name="Pallen M.J."/>
        </authorList>
    </citation>
    <scope>NUCLEOTIDE SEQUENCE</scope>
    <source>
        <strain evidence="1">1345</strain>
    </source>
</reference>